<evidence type="ECO:0000256" key="1">
    <source>
        <dbReference type="ARBA" id="ARBA00004370"/>
    </source>
</evidence>
<protein>
    <recommendedName>
        <fullName evidence="9">Plasma membrane proteolipid 3</fullName>
    </recommendedName>
</protein>
<reference evidence="7 8" key="1">
    <citation type="submission" date="2016-02" db="EMBL/GenBank/DDBJ databases">
        <title>Discovery of a natural microsporidian pathogen with a broad tissue tropism in Caenorhabditis elegans.</title>
        <authorList>
            <person name="Luallen R.J."/>
            <person name="Reinke A.W."/>
            <person name="Tong L."/>
            <person name="Botts M.R."/>
            <person name="Felix M.-A."/>
            <person name="Troemel E.R."/>
        </authorList>
    </citation>
    <scope>NUCLEOTIDE SEQUENCE [LARGE SCALE GENOMIC DNA]</scope>
    <source>
        <strain evidence="7 8">JUm2807</strain>
    </source>
</reference>
<dbReference type="EMBL" id="LTDL01000022">
    <property type="protein sequence ID" value="OAG31137.1"/>
    <property type="molecule type" value="Genomic_DNA"/>
</dbReference>
<comment type="subcellular location">
    <subcellularLocation>
        <location evidence="1">Membrane</location>
    </subcellularLocation>
</comment>
<evidence type="ECO:0008006" key="9">
    <source>
        <dbReference type="Google" id="ProtNLM"/>
    </source>
</evidence>
<keyword evidence="4 6" id="KW-1133">Transmembrane helix</keyword>
<evidence type="ECO:0000256" key="6">
    <source>
        <dbReference type="SAM" id="Phobius"/>
    </source>
</evidence>
<keyword evidence="8" id="KW-1185">Reference proteome</keyword>
<dbReference type="GeneID" id="93648261"/>
<dbReference type="AlphaFoldDB" id="A0A177EGQ6"/>
<evidence type="ECO:0000256" key="4">
    <source>
        <dbReference type="ARBA" id="ARBA00022989"/>
    </source>
</evidence>
<dbReference type="InterPro" id="IPR000612">
    <property type="entry name" value="PMP3"/>
</dbReference>
<dbReference type="PANTHER" id="PTHR21659:SF42">
    <property type="entry name" value="UPF0057 MEMBRANE PROTEIN ZK632.10-RELATED"/>
    <property type="match status" value="1"/>
</dbReference>
<dbReference type="Proteomes" id="UP000185944">
    <property type="component" value="Unassembled WGS sequence"/>
</dbReference>
<dbReference type="VEuPathDB" id="MicrosporidiaDB:NEDG_01911"/>
<comment type="similarity">
    <text evidence="2">Belongs to the UPF0057 (PMP3) family.</text>
</comment>
<dbReference type="Pfam" id="PF01679">
    <property type="entry name" value="Pmp3"/>
    <property type="match status" value="1"/>
</dbReference>
<dbReference type="RefSeq" id="XP_067544861.1">
    <property type="nucleotide sequence ID" value="XM_067689329.1"/>
</dbReference>
<dbReference type="OrthoDB" id="2802411at2759"/>
<gene>
    <name evidence="7" type="ORF">NEDG_01911</name>
</gene>
<sequence>MLILHILLAIMLPPISVFIFTGFSIELLVNVLLSCCFILPGSIHALFILNRSRSGASKSTP</sequence>
<evidence type="ECO:0000313" key="8">
    <source>
        <dbReference type="Proteomes" id="UP000185944"/>
    </source>
</evidence>
<name>A0A177EGQ6_9MICR</name>
<proteinExistence type="inferred from homology"/>
<feature type="transmembrane region" description="Helical" evidence="6">
    <location>
        <begin position="27"/>
        <end position="49"/>
    </location>
</feature>
<evidence type="ECO:0000256" key="2">
    <source>
        <dbReference type="ARBA" id="ARBA00009530"/>
    </source>
</evidence>
<evidence type="ECO:0000256" key="3">
    <source>
        <dbReference type="ARBA" id="ARBA00022692"/>
    </source>
</evidence>
<accession>A0A177EGQ6</accession>
<organism evidence="7 8">
    <name type="scientific">Nematocida displodere</name>
    <dbReference type="NCBI Taxonomy" id="1805483"/>
    <lineage>
        <taxon>Eukaryota</taxon>
        <taxon>Fungi</taxon>
        <taxon>Fungi incertae sedis</taxon>
        <taxon>Microsporidia</taxon>
        <taxon>Nematocida</taxon>
    </lineage>
</organism>
<dbReference type="GO" id="GO:0016020">
    <property type="term" value="C:membrane"/>
    <property type="evidence" value="ECO:0007669"/>
    <property type="project" value="UniProtKB-SubCell"/>
</dbReference>
<dbReference type="PANTHER" id="PTHR21659">
    <property type="entry name" value="HYDROPHOBIC PROTEIN RCI2 LOW TEMPERATURE AND SALT RESPONSIVE PROTEIN LTI6 -RELATED"/>
    <property type="match status" value="1"/>
</dbReference>
<evidence type="ECO:0000313" key="7">
    <source>
        <dbReference type="EMBL" id="OAG31137.1"/>
    </source>
</evidence>
<comment type="caution">
    <text evidence="7">The sequence shown here is derived from an EMBL/GenBank/DDBJ whole genome shotgun (WGS) entry which is preliminary data.</text>
</comment>
<keyword evidence="5 6" id="KW-0472">Membrane</keyword>
<keyword evidence="3 6" id="KW-0812">Transmembrane</keyword>
<evidence type="ECO:0000256" key="5">
    <source>
        <dbReference type="ARBA" id="ARBA00023136"/>
    </source>
</evidence>